<evidence type="ECO:0000313" key="2">
    <source>
        <dbReference type="Proteomes" id="UP000324326"/>
    </source>
</evidence>
<dbReference type="AlphaFoldDB" id="A0A5M8S123"/>
<organism evidence="1 2">
    <name type="scientific">Bacillus swezeyi</name>
    <dbReference type="NCBI Taxonomy" id="1925020"/>
    <lineage>
        <taxon>Bacteria</taxon>
        <taxon>Bacillati</taxon>
        <taxon>Bacillota</taxon>
        <taxon>Bacilli</taxon>
        <taxon>Bacillales</taxon>
        <taxon>Bacillaceae</taxon>
        <taxon>Bacillus</taxon>
    </lineage>
</organism>
<comment type="caution">
    <text evidence="1">The sequence shown here is derived from an EMBL/GenBank/DDBJ whole genome shotgun (WGS) entry which is preliminary data.</text>
</comment>
<dbReference type="EMBL" id="QSND01000001">
    <property type="protein sequence ID" value="KAA6452774.1"/>
    <property type="molecule type" value="Genomic_DNA"/>
</dbReference>
<reference evidence="1 2" key="1">
    <citation type="submission" date="2018-08" db="EMBL/GenBank/DDBJ databases">
        <title>Bacillus phenotypic plasticity.</title>
        <authorList>
            <person name="Hurtado E."/>
        </authorList>
    </citation>
    <scope>NUCLEOTIDE SEQUENCE [LARGE SCALE GENOMIC DNA]</scope>
    <source>
        <strain evidence="1 2">427</strain>
    </source>
</reference>
<proteinExistence type="predicted"/>
<name>A0A5M8S123_9BACI</name>
<gene>
    <name evidence="1" type="ORF">DX927_00725</name>
</gene>
<evidence type="ECO:0000313" key="1">
    <source>
        <dbReference type="EMBL" id="KAA6452774.1"/>
    </source>
</evidence>
<sequence length="115" mass="13741">MQVLYDIHRKPRYWVQPDQRFIEKPIRRCKKVPLNQSAAQQDNSYFFKSEANGIRFPRHMIPRFSCEPGELTRLIHHACLPFYFAKETNLHLRPSGVSIDHDAQEELQVLNFYHC</sequence>
<dbReference type="Proteomes" id="UP000324326">
    <property type="component" value="Unassembled WGS sequence"/>
</dbReference>
<protein>
    <submittedName>
        <fullName evidence="1">Uncharacterized protein</fullName>
    </submittedName>
</protein>
<accession>A0A5M8S123</accession>